<accession>A0ABQ8V1E7</accession>
<comment type="caution">
    <text evidence="1">The sequence shown here is derived from an EMBL/GenBank/DDBJ whole genome shotgun (WGS) entry which is preliminary data.</text>
</comment>
<organism evidence="1 2">
    <name type="scientific">Lentinula lateritia</name>
    <dbReference type="NCBI Taxonomy" id="40482"/>
    <lineage>
        <taxon>Eukaryota</taxon>
        <taxon>Fungi</taxon>
        <taxon>Dikarya</taxon>
        <taxon>Basidiomycota</taxon>
        <taxon>Agaricomycotina</taxon>
        <taxon>Agaricomycetes</taxon>
        <taxon>Agaricomycetidae</taxon>
        <taxon>Agaricales</taxon>
        <taxon>Marasmiineae</taxon>
        <taxon>Omphalotaceae</taxon>
        <taxon>Lentinula</taxon>
    </lineage>
</organism>
<dbReference type="EMBL" id="JANVFT010000138">
    <property type="protein sequence ID" value="KAJ4464598.1"/>
    <property type="molecule type" value="Genomic_DNA"/>
</dbReference>
<gene>
    <name evidence="1" type="ORF">C8R41DRAFT_872084</name>
</gene>
<keyword evidence="2" id="KW-1185">Reference proteome</keyword>
<proteinExistence type="predicted"/>
<sequence>MNPIANMKETPGILWRNFFQEATYTLQIRVLWERVGNYLVVIHSQYWRTGKGMTWISRYRFVYTVPEFYRQYVQPHLLILQPTLLFQILLPNEDVTETVLSSVPGPQEIFKSSGCLDYVYDCKVSSHERCGSLALFWPSNEVTDSILLG</sequence>
<evidence type="ECO:0000313" key="1">
    <source>
        <dbReference type="EMBL" id="KAJ4464598.1"/>
    </source>
</evidence>
<reference evidence="1" key="1">
    <citation type="submission" date="2022-08" db="EMBL/GenBank/DDBJ databases">
        <title>A Global Phylogenomic Analysis of the Shiitake Genus Lentinula.</title>
        <authorList>
            <consortium name="DOE Joint Genome Institute"/>
            <person name="Sierra-Patev S."/>
            <person name="Min B."/>
            <person name="Naranjo-Ortiz M."/>
            <person name="Looney B."/>
            <person name="Konkel Z."/>
            <person name="Slot J.C."/>
            <person name="Sakamoto Y."/>
            <person name="Steenwyk J.L."/>
            <person name="Rokas A."/>
            <person name="Carro J."/>
            <person name="Camarero S."/>
            <person name="Ferreira P."/>
            <person name="Molpeceres G."/>
            <person name="Ruiz-Duenas F.J."/>
            <person name="Serrano A."/>
            <person name="Henrissat B."/>
            <person name="Drula E."/>
            <person name="Hughes K.W."/>
            <person name="Mata J.L."/>
            <person name="Ishikawa N.K."/>
            <person name="Vargas-Isla R."/>
            <person name="Ushijima S."/>
            <person name="Smith C.A."/>
            <person name="Ahrendt S."/>
            <person name="Andreopoulos W."/>
            <person name="He G."/>
            <person name="Labutti K."/>
            <person name="Lipzen A."/>
            <person name="Ng V."/>
            <person name="Riley R."/>
            <person name="Sandor L."/>
            <person name="Barry K."/>
            <person name="Martinez A.T."/>
            <person name="Xiao Y."/>
            <person name="Gibbons J.G."/>
            <person name="Terashima K."/>
            <person name="Grigoriev I.V."/>
            <person name="Hibbett D.S."/>
        </authorList>
    </citation>
    <scope>NUCLEOTIDE SEQUENCE</scope>
    <source>
        <strain evidence="1">RHP3577 ss4</strain>
    </source>
</reference>
<name>A0ABQ8V1E7_9AGAR</name>
<evidence type="ECO:0000313" key="2">
    <source>
        <dbReference type="Proteomes" id="UP001150217"/>
    </source>
</evidence>
<dbReference type="Proteomes" id="UP001150217">
    <property type="component" value="Unassembled WGS sequence"/>
</dbReference>
<protein>
    <submittedName>
        <fullName evidence="1">Uncharacterized protein</fullName>
    </submittedName>
</protein>